<dbReference type="Pfam" id="PF08239">
    <property type="entry name" value="SH3_3"/>
    <property type="match status" value="1"/>
</dbReference>
<proteinExistence type="predicted"/>
<feature type="domain" description="SH3b" evidence="1">
    <location>
        <begin position="50"/>
        <end position="105"/>
    </location>
</feature>
<keyword evidence="3" id="KW-1185">Reference proteome</keyword>
<gene>
    <name evidence="2" type="ORF">AB4874_00030</name>
</gene>
<reference evidence="2 3" key="1">
    <citation type="journal article" date="2011" name="Int. J. Syst. Evol. Microbiol.">
        <title>Zhongshania antarctica gen. nov., sp. nov. and Zhongshania guokunii sp. nov., gammaproteobacteria respectively isolated from coastal attached (fast) ice and surface seawater of the Antarctic.</title>
        <authorList>
            <person name="Li H.J."/>
            <person name="Zhang X.Y."/>
            <person name="Chen C.X."/>
            <person name="Zhang Y.J."/>
            <person name="Gao Z.M."/>
            <person name="Yu Y."/>
            <person name="Chen X.L."/>
            <person name="Chen B."/>
            <person name="Zhang Y.Z."/>
        </authorList>
    </citation>
    <scope>NUCLEOTIDE SEQUENCE [LARGE SCALE GENOMIC DNA]</scope>
    <source>
        <strain evidence="2 3">15-R06ZXC-3</strain>
    </source>
</reference>
<dbReference type="RefSeq" id="WP_368390497.1">
    <property type="nucleotide sequence ID" value="NZ_JBFRYC010000001.1"/>
</dbReference>
<dbReference type="EMBL" id="JBFRYC010000001">
    <property type="protein sequence ID" value="MEX1660038.1"/>
    <property type="molecule type" value="Genomic_DNA"/>
</dbReference>
<evidence type="ECO:0000259" key="1">
    <source>
        <dbReference type="Pfam" id="PF08239"/>
    </source>
</evidence>
<accession>A0ABV3TE88</accession>
<dbReference type="Gene3D" id="2.30.30.40">
    <property type="entry name" value="SH3 Domains"/>
    <property type="match status" value="1"/>
</dbReference>
<evidence type="ECO:0000313" key="2">
    <source>
        <dbReference type="EMBL" id="MEX1660038.1"/>
    </source>
</evidence>
<comment type="caution">
    <text evidence="2">The sequence shown here is derived from an EMBL/GenBank/DDBJ whole genome shotgun (WGS) entry which is preliminary data.</text>
</comment>
<organism evidence="2 3">
    <name type="scientific">Thioclava arctica</name>
    <dbReference type="NCBI Taxonomy" id="3238301"/>
    <lineage>
        <taxon>Bacteria</taxon>
        <taxon>Pseudomonadati</taxon>
        <taxon>Pseudomonadota</taxon>
        <taxon>Alphaproteobacteria</taxon>
        <taxon>Rhodobacterales</taxon>
        <taxon>Paracoccaceae</taxon>
        <taxon>Thioclava</taxon>
    </lineage>
</organism>
<sequence length="108" mass="11904">MHPTRIQPRIPTRMIALIAPLLVTTLLASPALAGWSGRYEVRGVKGEDMLKMRAGPGIGYKVIVGLPNGTLVRVKDCERIGNTRWCDVALEAARGLRGYVSESYLREK</sequence>
<evidence type="ECO:0000313" key="3">
    <source>
        <dbReference type="Proteomes" id="UP001557465"/>
    </source>
</evidence>
<protein>
    <submittedName>
        <fullName evidence="2">SH3 domain-containing protein</fullName>
    </submittedName>
</protein>
<dbReference type="Proteomes" id="UP001557465">
    <property type="component" value="Unassembled WGS sequence"/>
</dbReference>
<dbReference type="InterPro" id="IPR003646">
    <property type="entry name" value="SH3-like_bac-type"/>
</dbReference>
<name>A0ABV3TE88_9RHOB</name>